<name>A0A387HK18_9ACTN</name>
<dbReference type="KEGG" id="shun:DWB77_06419"/>
<dbReference type="AlphaFoldDB" id="A0A387HK18"/>
<sequence length="58" mass="6557">MPPTYDCRSLRPADVVNAEIRSLWEQSDGRLSPDEEERYHGLLVEWAAAVRDNTAQAA</sequence>
<keyword evidence="2" id="KW-1185">Reference proteome</keyword>
<proteinExistence type="predicted"/>
<accession>A0A387HK18</accession>
<protein>
    <submittedName>
        <fullName evidence="1">Uncharacterized protein</fullName>
    </submittedName>
</protein>
<organism evidence="1 2">
    <name type="scientific">Streptomyces hundungensis</name>
    <dbReference type="NCBI Taxonomy" id="1077946"/>
    <lineage>
        <taxon>Bacteria</taxon>
        <taxon>Bacillati</taxon>
        <taxon>Actinomycetota</taxon>
        <taxon>Actinomycetes</taxon>
        <taxon>Kitasatosporales</taxon>
        <taxon>Streptomycetaceae</taxon>
        <taxon>Streptomyces</taxon>
    </lineage>
</organism>
<gene>
    <name evidence="1" type="ORF">DWB77_06419</name>
</gene>
<evidence type="ECO:0000313" key="1">
    <source>
        <dbReference type="EMBL" id="AYG84206.1"/>
    </source>
</evidence>
<dbReference type="RefSeq" id="WP_162952648.1">
    <property type="nucleotide sequence ID" value="NZ_CP032698.1"/>
</dbReference>
<dbReference type="EMBL" id="CP032698">
    <property type="protein sequence ID" value="AYG84206.1"/>
    <property type="molecule type" value="Genomic_DNA"/>
</dbReference>
<evidence type="ECO:0000313" key="2">
    <source>
        <dbReference type="Proteomes" id="UP000271554"/>
    </source>
</evidence>
<dbReference type="Proteomes" id="UP000271554">
    <property type="component" value="Chromosome"/>
</dbReference>
<reference evidence="1 2" key="1">
    <citation type="submission" date="2018-10" db="EMBL/GenBank/DDBJ databases">
        <title>Relationship between Morphology and Antimicrobial Activity in Streptomyces.</title>
        <authorList>
            <person name="Kang H.J."/>
            <person name="Kim S.B."/>
        </authorList>
    </citation>
    <scope>NUCLEOTIDE SEQUENCE [LARGE SCALE GENOMIC DNA]</scope>
    <source>
        <strain evidence="1 2">BH38</strain>
    </source>
</reference>